<evidence type="ECO:0000256" key="1">
    <source>
        <dbReference type="SAM" id="MobiDB-lite"/>
    </source>
</evidence>
<sequence length="549" mass="59029">MNMNQTSRPYYSLNASHSANQSDANPRNARNLYDFPRPDYVYQTGPHDGDMDDMEDEDAFYEQFTEDDFREPLPPAIPPTDKDINQLQAQALLARSRVVSAEMELSSATKLGAIESTLSKADEAADEAFQATKKLGLLRSEHIDVAKHQISFDIALAATSQARVAAAGVRLRAAEMIADTCLPERGTKEELLDRMPFMNLTEASRYLYRIKEAARQLNQQLIKFHHYEDSLVTRSGMLVMSWLNGGTNHTEATQEDQYIRLWSETGVAAIAREKLTLDIITGMARRAGAQLLEAAVTALDLSEKLSEAVKAATARARDELKARRNKQAALLAQELAARSAAARRMRLEAEAKEHAIKMIDRLKDLDNRAGPNRAAPWWSYMLMGAGATVGAIPSGAVILAIISKIATSAGTTAGISAGVSSVLGAADVSDDVAGNTLDTTLGGIEARLIGMKEPAVASAAETGSHIAETTASMLPGLVEQLPIVSNAIVVATGQASLLRRAGPASEIDAATLLSKDEGLREMVIEAVADAIEDAVGAARSDMLGPDWES</sequence>
<dbReference type="AlphaFoldDB" id="A0A2C5YTS9"/>
<keyword evidence="3" id="KW-1185">Reference proteome</keyword>
<gene>
    <name evidence="2" type="ORF">CDD80_5772</name>
</gene>
<dbReference type="EMBL" id="NJES01000592">
    <property type="protein sequence ID" value="PHH70732.1"/>
    <property type="molecule type" value="Genomic_DNA"/>
</dbReference>
<dbReference type="OrthoDB" id="4926461at2759"/>
<dbReference type="STRING" id="2004952.A0A2C5YTS9"/>
<protein>
    <submittedName>
        <fullName evidence="2">Uncharacterized protein</fullName>
    </submittedName>
</protein>
<feature type="compositionally biased region" description="Polar residues" evidence="1">
    <location>
        <begin position="1"/>
        <end position="25"/>
    </location>
</feature>
<comment type="caution">
    <text evidence="2">The sequence shown here is derived from an EMBL/GenBank/DDBJ whole genome shotgun (WGS) entry which is preliminary data.</text>
</comment>
<reference evidence="2 3" key="1">
    <citation type="submission" date="2017-06" db="EMBL/GenBank/DDBJ databases">
        <title>Ant-infecting Ophiocordyceps genomes reveal a high diversity of potential behavioral manipulation genes and a possible major role for enterotoxins.</title>
        <authorList>
            <person name="De Bekker C."/>
            <person name="Evans H.C."/>
            <person name="Brachmann A."/>
            <person name="Hughes D.P."/>
        </authorList>
    </citation>
    <scope>NUCLEOTIDE SEQUENCE [LARGE SCALE GENOMIC DNA]</scope>
    <source>
        <strain evidence="2 3">Map16</strain>
    </source>
</reference>
<accession>A0A2C5YTS9</accession>
<evidence type="ECO:0000313" key="2">
    <source>
        <dbReference type="EMBL" id="PHH70732.1"/>
    </source>
</evidence>
<evidence type="ECO:0000313" key="3">
    <source>
        <dbReference type="Proteomes" id="UP000226431"/>
    </source>
</evidence>
<dbReference type="Proteomes" id="UP000226431">
    <property type="component" value="Unassembled WGS sequence"/>
</dbReference>
<feature type="region of interest" description="Disordered" evidence="1">
    <location>
        <begin position="1"/>
        <end position="35"/>
    </location>
</feature>
<proteinExistence type="predicted"/>
<name>A0A2C5YTS9_9HYPO</name>
<organism evidence="2 3">
    <name type="scientific">Ophiocordyceps camponoti-rufipedis</name>
    <dbReference type="NCBI Taxonomy" id="2004952"/>
    <lineage>
        <taxon>Eukaryota</taxon>
        <taxon>Fungi</taxon>
        <taxon>Dikarya</taxon>
        <taxon>Ascomycota</taxon>
        <taxon>Pezizomycotina</taxon>
        <taxon>Sordariomycetes</taxon>
        <taxon>Hypocreomycetidae</taxon>
        <taxon>Hypocreales</taxon>
        <taxon>Ophiocordycipitaceae</taxon>
        <taxon>Ophiocordyceps</taxon>
    </lineage>
</organism>